<dbReference type="InterPro" id="IPR016181">
    <property type="entry name" value="Acyl_CoA_acyltransferase"/>
</dbReference>
<dbReference type="PROSITE" id="PS51186">
    <property type="entry name" value="GNAT"/>
    <property type="match status" value="1"/>
</dbReference>
<dbReference type="Gene3D" id="3.40.630.30">
    <property type="match status" value="1"/>
</dbReference>
<sequence length="159" mass="18050">MIPRIEITLREATSEDSPILARIHADAFRHAWTDGDFASFLSQNGVKALLAFHAGRVTRRAPAGFILYRQAADDSEVLTLAVLNSYRRRGIAQRLVEETMRRLYHERVATLHLEVEAGNAAAVSLYRKLGFEEVGKRPAYYARDDQTRLPALVMRRDLI</sequence>
<dbReference type="STRING" id="1120955.SAMN03080610_01792"/>
<dbReference type="SUPFAM" id="SSF55729">
    <property type="entry name" value="Acyl-CoA N-acyltransferases (Nat)"/>
    <property type="match status" value="1"/>
</dbReference>
<dbReference type="Pfam" id="PF00583">
    <property type="entry name" value="Acetyltransf_1"/>
    <property type="match status" value="1"/>
</dbReference>
<accession>A0A1G5NBV8</accession>
<evidence type="ECO:0000259" key="3">
    <source>
        <dbReference type="PROSITE" id="PS51186"/>
    </source>
</evidence>
<dbReference type="RefSeq" id="WP_092811727.1">
    <property type="nucleotide sequence ID" value="NZ_FMVW01000003.1"/>
</dbReference>
<protein>
    <submittedName>
        <fullName evidence="4">Ribosomal-protein-alanine N-acetyltransferase</fullName>
    </submittedName>
</protein>
<dbReference type="AlphaFoldDB" id="A0A1G5NBV8"/>
<keyword evidence="5" id="KW-1185">Reference proteome</keyword>
<evidence type="ECO:0000256" key="1">
    <source>
        <dbReference type="ARBA" id="ARBA00022679"/>
    </source>
</evidence>
<feature type="domain" description="N-acetyltransferase" evidence="3">
    <location>
        <begin position="7"/>
        <end position="159"/>
    </location>
</feature>
<reference evidence="4 5" key="1">
    <citation type="submission" date="2016-10" db="EMBL/GenBank/DDBJ databases">
        <authorList>
            <person name="de Groot N.N."/>
        </authorList>
    </citation>
    <scope>NUCLEOTIDE SEQUENCE [LARGE SCALE GENOMIC DNA]</scope>
    <source>
        <strain evidence="4 5">DSM 2698</strain>
    </source>
</reference>
<evidence type="ECO:0000313" key="4">
    <source>
        <dbReference type="EMBL" id="SCZ34905.1"/>
    </source>
</evidence>
<dbReference type="PANTHER" id="PTHR43420">
    <property type="entry name" value="ACETYLTRANSFERASE"/>
    <property type="match status" value="1"/>
</dbReference>
<gene>
    <name evidence="4" type="ORF">SAMN03080610_01792</name>
</gene>
<evidence type="ECO:0000256" key="2">
    <source>
        <dbReference type="ARBA" id="ARBA00023315"/>
    </source>
</evidence>
<dbReference type="EMBL" id="FMVW01000003">
    <property type="protein sequence ID" value="SCZ34905.1"/>
    <property type="molecule type" value="Genomic_DNA"/>
</dbReference>
<dbReference type="CDD" id="cd04301">
    <property type="entry name" value="NAT_SF"/>
    <property type="match status" value="1"/>
</dbReference>
<name>A0A1G5NBV8_AFIMA</name>
<evidence type="ECO:0000313" key="5">
    <source>
        <dbReference type="Proteomes" id="UP000199347"/>
    </source>
</evidence>
<dbReference type="InterPro" id="IPR000182">
    <property type="entry name" value="GNAT_dom"/>
</dbReference>
<dbReference type="InterPro" id="IPR050680">
    <property type="entry name" value="YpeA/RimI_acetyltransf"/>
</dbReference>
<dbReference type="Proteomes" id="UP000199347">
    <property type="component" value="Unassembled WGS sequence"/>
</dbReference>
<dbReference type="GO" id="GO:0016747">
    <property type="term" value="F:acyltransferase activity, transferring groups other than amino-acyl groups"/>
    <property type="evidence" value="ECO:0007669"/>
    <property type="project" value="InterPro"/>
</dbReference>
<dbReference type="PANTHER" id="PTHR43420:SF12">
    <property type="entry name" value="N-ACETYLTRANSFERASE DOMAIN-CONTAINING PROTEIN"/>
    <property type="match status" value="1"/>
</dbReference>
<dbReference type="OrthoDB" id="9804026at2"/>
<keyword evidence="1 4" id="KW-0808">Transferase</keyword>
<proteinExistence type="predicted"/>
<organism evidence="4 5">
    <name type="scientific">Afifella marina DSM 2698</name>
    <dbReference type="NCBI Taxonomy" id="1120955"/>
    <lineage>
        <taxon>Bacteria</taxon>
        <taxon>Pseudomonadati</taxon>
        <taxon>Pseudomonadota</taxon>
        <taxon>Alphaproteobacteria</taxon>
        <taxon>Hyphomicrobiales</taxon>
        <taxon>Afifellaceae</taxon>
        <taxon>Afifella</taxon>
    </lineage>
</organism>
<keyword evidence="2" id="KW-0012">Acyltransferase</keyword>